<dbReference type="InterPro" id="IPR029063">
    <property type="entry name" value="SAM-dependent_MTases_sf"/>
</dbReference>
<dbReference type="RefSeq" id="WP_206293244.1">
    <property type="nucleotide sequence ID" value="NZ_CP063458.1"/>
</dbReference>
<reference evidence="2 3" key="1">
    <citation type="submission" date="2020-10" db="EMBL/GenBank/DDBJ databases">
        <title>Wide distribution of Phycisphaera-like planctomycetes from WD2101 soil group in peatlands and genome analysis of the first cultivated representative.</title>
        <authorList>
            <person name="Dedysh S.N."/>
            <person name="Beletsky A.V."/>
            <person name="Ivanova A."/>
            <person name="Kulichevskaya I.S."/>
            <person name="Suzina N.E."/>
            <person name="Philippov D.A."/>
            <person name="Rakitin A.L."/>
            <person name="Mardanov A.V."/>
            <person name="Ravin N.V."/>
        </authorList>
    </citation>
    <scope>NUCLEOTIDE SEQUENCE [LARGE SCALE GENOMIC DNA]</scope>
    <source>
        <strain evidence="2 3">M1803</strain>
    </source>
</reference>
<dbReference type="GO" id="GO:0008171">
    <property type="term" value="F:O-methyltransferase activity"/>
    <property type="evidence" value="ECO:0007669"/>
    <property type="project" value="TreeGrafter"/>
</dbReference>
<protein>
    <submittedName>
        <fullName evidence="2">FkbM family methyltransferase</fullName>
    </submittedName>
</protein>
<organism evidence="2 3">
    <name type="scientific">Humisphaera borealis</name>
    <dbReference type="NCBI Taxonomy" id="2807512"/>
    <lineage>
        <taxon>Bacteria</taxon>
        <taxon>Pseudomonadati</taxon>
        <taxon>Planctomycetota</taxon>
        <taxon>Phycisphaerae</taxon>
        <taxon>Tepidisphaerales</taxon>
        <taxon>Tepidisphaeraceae</taxon>
        <taxon>Humisphaera</taxon>
    </lineage>
</organism>
<proteinExistence type="predicted"/>
<gene>
    <name evidence="2" type="ORF">IPV69_02000</name>
</gene>
<dbReference type="Proteomes" id="UP000593765">
    <property type="component" value="Chromosome"/>
</dbReference>
<dbReference type="EMBL" id="CP063458">
    <property type="protein sequence ID" value="QOV90172.1"/>
    <property type="molecule type" value="Genomic_DNA"/>
</dbReference>
<keyword evidence="2" id="KW-0489">Methyltransferase</keyword>
<dbReference type="KEGG" id="hbs:IPV69_02000"/>
<dbReference type="InterPro" id="IPR006342">
    <property type="entry name" value="FkbM_mtfrase"/>
</dbReference>
<keyword evidence="3" id="KW-1185">Reference proteome</keyword>
<evidence type="ECO:0000259" key="1">
    <source>
        <dbReference type="Pfam" id="PF05050"/>
    </source>
</evidence>
<feature type="domain" description="Methyltransferase FkbM" evidence="1">
    <location>
        <begin position="23"/>
        <end position="180"/>
    </location>
</feature>
<evidence type="ECO:0000313" key="3">
    <source>
        <dbReference type="Proteomes" id="UP000593765"/>
    </source>
</evidence>
<sequence>MRELEDLFRHLGNRGFRPRTVIDVGVAHGTHALYAQFPDAYYHLFEPVAEFEKDIRWHLTRLRGEYWPVALSDKPGVQSLFLTGQSDGASLMHSDVPPENPQLRQVEVSTLDTAFKDKTVEGPILLKTDCQGADLKVIQGGLNFVTHCDVIVLEVGMFHYWGPSTPDFTDVIRYMADIGFVTYDVVGHMDRPRDGALGQVDVAFVKRDGMFRDSHKWS</sequence>
<dbReference type="GO" id="GO:0032259">
    <property type="term" value="P:methylation"/>
    <property type="evidence" value="ECO:0007669"/>
    <property type="project" value="UniProtKB-KW"/>
</dbReference>
<dbReference type="Pfam" id="PF05050">
    <property type="entry name" value="Methyltransf_21"/>
    <property type="match status" value="1"/>
</dbReference>
<dbReference type="PANTHER" id="PTHR36973:SF4">
    <property type="entry name" value="NODULATION PROTEIN"/>
    <property type="match status" value="1"/>
</dbReference>
<dbReference type="AlphaFoldDB" id="A0A7M2WY68"/>
<accession>A0A7M2WY68</accession>
<dbReference type="SUPFAM" id="SSF53335">
    <property type="entry name" value="S-adenosyl-L-methionine-dependent methyltransferases"/>
    <property type="match status" value="1"/>
</dbReference>
<keyword evidence="2" id="KW-0808">Transferase</keyword>
<dbReference type="Gene3D" id="3.40.50.150">
    <property type="entry name" value="Vaccinia Virus protein VP39"/>
    <property type="match status" value="1"/>
</dbReference>
<name>A0A7M2WY68_9BACT</name>
<evidence type="ECO:0000313" key="2">
    <source>
        <dbReference type="EMBL" id="QOV90172.1"/>
    </source>
</evidence>
<dbReference type="InterPro" id="IPR053188">
    <property type="entry name" value="FkbM_Methyltransferase"/>
</dbReference>
<dbReference type="PANTHER" id="PTHR36973">
    <property type="entry name" value="SLL1456 PROTEIN-RELATED"/>
    <property type="match status" value="1"/>
</dbReference>
<dbReference type="NCBIfam" id="TIGR01444">
    <property type="entry name" value="fkbM_fam"/>
    <property type="match status" value="1"/>
</dbReference>